<evidence type="ECO:0000256" key="1">
    <source>
        <dbReference type="SAM" id="MobiDB-lite"/>
    </source>
</evidence>
<evidence type="ECO:0000313" key="3">
    <source>
        <dbReference type="Proteomes" id="UP000576393"/>
    </source>
</evidence>
<protein>
    <submittedName>
        <fullName evidence="2">Uncharacterized protein</fullName>
    </submittedName>
</protein>
<feature type="region of interest" description="Disordered" evidence="1">
    <location>
        <begin position="98"/>
        <end position="135"/>
    </location>
</feature>
<reference evidence="2 3" key="1">
    <citation type="submission" date="2020-07" db="EMBL/GenBank/DDBJ databases">
        <title>Sequencing the genomes of 1000 actinobacteria strains.</title>
        <authorList>
            <person name="Klenk H.-P."/>
        </authorList>
    </citation>
    <scope>NUCLEOTIDE SEQUENCE [LARGE SCALE GENOMIC DNA]</scope>
    <source>
        <strain evidence="2 3">DSM 45763</strain>
    </source>
</reference>
<dbReference type="EMBL" id="JACCCO010000002">
    <property type="protein sequence ID" value="NYF42693.1"/>
    <property type="molecule type" value="Genomic_DNA"/>
</dbReference>
<dbReference type="AlphaFoldDB" id="A0A852V5V7"/>
<comment type="caution">
    <text evidence="2">The sequence shown here is derived from an EMBL/GenBank/DDBJ whole genome shotgun (WGS) entry which is preliminary data.</text>
</comment>
<dbReference type="RefSeq" id="WP_179825422.1">
    <property type="nucleotide sequence ID" value="NZ_JACCCO010000002.1"/>
</dbReference>
<keyword evidence="3" id="KW-1185">Reference proteome</keyword>
<evidence type="ECO:0000313" key="2">
    <source>
        <dbReference type="EMBL" id="NYF42693.1"/>
    </source>
</evidence>
<proteinExistence type="predicted"/>
<feature type="compositionally biased region" description="Low complexity" evidence="1">
    <location>
        <begin position="110"/>
        <end position="130"/>
    </location>
</feature>
<dbReference type="Proteomes" id="UP000576393">
    <property type="component" value="Unassembled WGS sequence"/>
</dbReference>
<gene>
    <name evidence="2" type="ORF">HDA43_004894</name>
</gene>
<name>A0A852V5V7_9ACTN</name>
<organism evidence="2 3">
    <name type="scientific">Streptosporangium sandarakinum</name>
    <dbReference type="NCBI Taxonomy" id="1260955"/>
    <lineage>
        <taxon>Bacteria</taxon>
        <taxon>Bacillati</taxon>
        <taxon>Actinomycetota</taxon>
        <taxon>Actinomycetes</taxon>
        <taxon>Streptosporangiales</taxon>
        <taxon>Streptosporangiaceae</taxon>
        <taxon>Streptosporangium</taxon>
    </lineage>
</organism>
<sequence>MGVKGSQPKTALALVGAILVVLVAVVAASVYVSGRTSPRPAPGALSLLWERGACVSRDGVRFGLVPCGSADGRVLSVVGDRPEDCPADTDEIVGLMEVPAGTTPAPPSPVTGSSASPASTVSPTPGASAPPASPAPYSRTACVRNLAAPHPGDAGAGGGVLRAGDCVTARGGERPCSAGGWYGRALAVVDRAGQCPAATLDSLAAGPRTIVCLGREGRIPAVGDCVAEPRDRAETRGALGRISCGSARAWAKVTARTTAAALCPPGSDRYLQTSGQAVYRPVTCLRRIAVRDSP</sequence>
<accession>A0A852V5V7</accession>